<organism evidence="1 2">
    <name type="scientific">Lecanosticta acicola</name>
    <dbReference type="NCBI Taxonomy" id="111012"/>
    <lineage>
        <taxon>Eukaryota</taxon>
        <taxon>Fungi</taxon>
        <taxon>Dikarya</taxon>
        <taxon>Ascomycota</taxon>
        <taxon>Pezizomycotina</taxon>
        <taxon>Dothideomycetes</taxon>
        <taxon>Dothideomycetidae</taxon>
        <taxon>Mycosphaerellales</taxon>
        <taxon>Mycosphaerellaceae</taxon>
        <taxon>Lecanosticta</taxon>
    </lineage>
</organism>
<keyword evidence="2" id="KW-1185">Reference proteome</keyword>
<proteinExistence type="predicted"/>
<evidence type="ECO:0000313" key="2">
    <source>
        <dbReference type="Proteomes" id="UP001296104"/>
    </source>
</evidence>
<comment type="caution">
    <text evidence="1">The sequence shown here is derived from an EMBL/GenBank/DDBJ whole genome shotgun (WGS) entry which is preliminary data.</text>
</comment>
<dbReference type="PANTHER" id="PTHR42085:SF1">
    <property type="entry name" value="F-BOX DOMAIN-CONTAINING PROTEIN"/>
    <property type="match status" value="1"/>
</dbReference>
<evidence type="ECO:0000313" key="1">
    <source>
        <dbReference type="EMBL" id="CAK3751635.1"/>
    </source>
</evidence>
<name>A0AAI8W0L2_9PEZI</name>
<gene>
    <name evidence="1" type="ORF">LECACI_7A000184</name>
</gene>
<sequence length="293" mass="32368">MSNHSSRVVEADKTMADAEPEVTEALFEDAKADLLQLQMKIVALQGAIGGLCEEKKNSTGMEKKKLPFRFPDLPAELRNRVYAFALVDGKVNPSISKFVLPPVTRASKQLRTESLPLFFSENSFQITVFSNFVQRKETRDFFATQASGVHGPIPSQAKGPMGRAGRLNIKAPVKKIISKAGNSALFREVTFHVISTDQFTAAQKSDRPVPYSTAHLSLSVDGRSGVLASWESGALHPDKRWFAAYAKQDVDEALDGAIKVAYDIAERAEFRGFSLRDLERIGNAFRFQIGMRA</sequence>
<dbReference type="AlphaFoldDB" id="A0AAI8W0L2"/>
<reference evidence="1" key="1">
    <citation type="submission" date="2023-11" db="EMBL/GenBank/DDBJ databases">
        <authorList>
            <person name="Alioto T."/>
            <person name="Alioto T."/>
            <person name="Gomez Garrido J."/>
        </authorList>
    </citation>
    <scope>NUCLEOTIDE SEQUENCE</scope>
</reference>
<protein>
    <submittedName>
        <fullName evidence="1">Uncharacterized protein</fullName>
    </submittedName>
</protein>
<accession>A0AAI8W0L2</accession>
<dbReference type="Proteomes" id="UP001296104">
    <property type="component" value="Unassembled WGS sequence"/>
</dbReference>
<dbReference type="PANTHER" id="PTHR42085">
    <property type="entry name" value="F-BOX DOMAIN-CONTAINING PROTEIN"/>
    <property type="match status" value="1"/>
</dbReference>
<dbReference type="EMBL" id="CAVMBE010000001">
    <property type="protein sequence ID" value="CAK3751635.1"/>
    <property type="molecule type" value="Genomic_DNA"/>
</dbReference>
<dbReference type="InterPro" id="IPR038883">
    <property type="entry name" value="AN11006-like"/>
</dbReference>